<accession>A0ABD0R0F4</accession>
<keyword evidence="3" id="KW-1185">Reference proteome</keyword>
<feature type="non-terminal residue" evidence="2">
    <location>
        <position position="1"/>
    </location>
</feature>
<organism evidence="2 3">
    <name type="scientific">Cirrhinus mrigala</name>
    <name type="common">Mrigala</name>
    <dbReference type="NCBI Taxonomy" id="683832"/>
    <lineage>
        <taxon>Eukaryota</taxon>
        <taxon>Metazoa</taxon>
        <taxon>Chordata</taxon>
        <taxon>Craniata</taxon>
        <taxon>Vertebrata</taxon>
        <taxon>Euteleostomi</taxon>
        <taxon>Actinopterygii</taxon>
        <taxon>Neopterygii</taxon>
        <taxon>Teleostei</taxon>
        <taxon>Ostariophysi</taxon>
        <taxon>Cypriniformes</taxon>
        <taxon>Cyprinidae</taxon>
        <taxon>Labeoninae</taxon>
        <taxon>Labeonini</taxon>
        <taxon>Cirrhinus</taxon>
    </lineage>
</organism>
<reference evidence="2 3" key="1">
    <citation type="submission" date="2024-05" db="EMBL/GenBank/DDBJ databases">
        <title>Genome sequencing and assembly of Indian major carp, Cirrhinus mrigala (Hamilton, 1822).</title>
        <authorList>
            <person name="Mohindra V."/>
            <person name="Chowdhury L.M."/>
            <person name="Lal K."/>
            <person name="Jena J.K."/>
        </authorList>
    </citation>
    <scope>NUCLEOTIDE SEQUENCE [LARGE SCALE GENOMIC DNA]</scope>
    <source>
        <strain evidence="2">CM1030</strain>
        <tissue evidence="2">Blood</tissue>
    </source>
</reference>
<protein>
    <recommendedName>
        <fullName evidence="1">DUF3517 domain-containing protein</fullName>
    </recommendedName>
</protein>
<dbReference type="Proteomes" id="UP001529510">
    <property type="component" value="Unassembled WGS sequence"/>
</dbReference>
<name>A0ABD0R0F4_CIRMR</name>
<sequence>ACDNVTLSDHLLRAVLNLLRREVSEHGRHLQQYFNLFVMYANLGKRSFALDCRQSLGVYVETSANVTGGRPSAAGLAEKTQLLKLSVPATFMLVALDEGPGPPIKYQYAELGKLYAVVSQLVRCCDVASRMQSSINGERSLSGSQLFFVRSPPTGNPPLANPYGDPGLTAPIMPLQQLVAEILFVRTSYVKKIIEDCSNSEETVKLLRFCCWENP</sequence>
<gene>
    <name evidence="2" type="ORF">M9458_014587</name>
</gene>
<evidence type="ECO:0000313" key="3">
    <source>
        <dbReference type="Proteomes" id="UP001529510"/>
    </source>
</evidence>
<proteinExistence type="predicted"/>
<feature type="domain" description="DUF3517" evidence="1">
    <location>
        <begin position="5"/>
        <end position="48"/>
    </location>
</feature>
<feature type="non-terminal residue" evidence="2">
    <location>
        <position position="215"/>
    </location>
</feature>
<feature type="domain" description="DUF3517" evidence="1">
    <location>
        <begin position="75"/>
        <end position="215"/>
    </location>
</feature>
<evidence type="ECO:0000259" key="1">
    <source>
        <dbReference type="Pfam" id="PF12030"/>
    </source>
</evidence>
<dbReference type="EMBL" id="JAMKFB020000006">
    <property type="protein sequence ID" value="KAL0191889.1"/>
    <property type="molecule type" value="Genomic_DNA"/>
</dbReference>
<comment type="caution">
    <text evidence="2">The sequence shown here is derived from an EMBL/GenBank/DDBJ whole genome shotgun (WGS) entry which is preliminary data.</text>
</comment>
<evidence type="ECO:0000313" key="2">
    <source>
        <dbReference type="EMBL" id="KAL0191889.1"/>
    </source>
</evidence>
<dbReference type="AlphaFoldDB" id="A0ABD0R0F4"/>
<dbReference type="InterPro" id="IPR021905">
    <property type="entry name" value="DUF3517"/>
</dbReference>
<dbReference type="Pfam" id="PF12030">
    <property type="entry name" value="DUF3517"/>
    <property type="match status" value="2"/>
</dbReference>